<keyword evidence="4" id="KW-1185">Reference proteome</keyword>
<dbReference type="KEGG" id="apac:S7S_07145"/>
<dbReference type="EMBL" id="CP004387">
    <property type="protein sequence ID" value="AJD47845.1"/>
    <property type="molecule type" value="Genomic_DNA"/>
</dbReference>
<dbReference type="GO" id="GO:0046513">
    <property type="term" value="P:ceramide biosynthetic process"/>
    <property type="evidence" value="ECO:0007669"/>
    <property type="project" value="TreeGrafter"/>
</dbReference>
<organism evidence="3 4">
    <name type="scientific">Isoalcanivorax pacificus W11-5</name>
    <dbReference type="NCBI Taxonomy" id="391936"/>
    <lineage>
        <taxon>Bacteria</taxon>
        <taxon>Pseudomonadati</taxon>
        <taxon>Pseudomonadota</taxon>
        <taxon>Gammaproteobacteria</taxon>
        <taxon>Oceanospirillales</taxon>
        <taxon>Alcanivoracaceae</taxon>
        <taxon>Isoalcanivorax</taxon>
    </lineage>
</organism>
<evidence type="ECO:0000259" key="2">
    <source>
        <dbReference type="Pfam" id="PF00487"/>
    </source>
</evidence>
<dbReference type="GO" id="GO:0016020">
    <property type="term" value="C:membrane"/>
    <property type="evidence" value="ECO:0007669"/>
    <property type="project" value="GOC"/>
</dbReference>
<dbReference type="STRING" id="391936.S7S_07145"/>
<feature type="transmembrane region" description="Helical" evidence="1">
    <location>
        <begin position="65"/>
        <end position="88"/>
    </location>
</feature>
<feature type="transmembrane region" description="Helical" evidence="1">
    <location>
        <begin position="220"/>
        <end position="242"/>
    </location>
</feature>
<gene>
    <name evidence="3" type="ORF">S7S_07145</name>
</gene>
<dbReference type="Pfam" id="PF00487">
    <property type="entry name" value="FA_desaturase"/>
    <property type="match status" value="1"/>
</dbReference>
<dbReference type="InterPro" id="IPR005804">
    <property type="entry name" value="FA_desaturase_dom"/>
</dbReference>
<feature type="transmembrane region" description="Helical" evidence="1">
    <location>
        <begin position="162"/>
        <end position="186"/>
    </location>
</feature>
<feature type="transmembrane region" description="Helical" evidence="1">
    <location>
        <begin position="37"/>
        <end position="59"/>
    </location>
</feature>
<feature type="domain" description="Fatty acid desaturase" evidence="2">
    <location>
        <begin position="64"/>
        <end position="316"/>
    </location>
</feature>
<dbReference type="AlphaFoldDB" id="A0A0B4XMG8"/>
<keyword evidence="1" id="KW-0472">Membrane</keyword>
<protein>
    <submittedName>
        <fullName evidence="3">Fatty acid desaturase</fullName>
    </submittedName>
</protein>
<reference evidence="3 4" key="1">
    <citation type="journal article" date="2012" name="J. Bacteriol.">
        <title>Genome sequence of an alkane-degrading bacterium, Alcanivorax pacificus type strain W11-5, isolated from deep sea sediment.</title>
        <authorList>
            <person name="Lai Q."/>
            <person name="Shao Z."/>
        </authorList>
    </citation>
    <scope>NUCLEOTIDE SEQUENCE [LARGE SCALE GENOMIC DNA]</scope>
    <source>
        <strain evidence="3 4">W11-5</strain>
    </source>
</reference>
<dbReference type="HOGENOM" id="CLU_052920_2_0_6"/>
<dbReference type="RefSeq" id="WP_008739282.1">
    <property type="nucleotide sequence ID" value="NZ_CP004387.1"/>
</dbReference>
<evidence type="ECO:0000313" key="3">
    <source>
        <dbReference type="EMBL" id="AJD47845.1"/>
    </source>
</evidence>
<proteinExistence type="predicted"/>
<sequence length="336" mass="38452">MNQDELYRHSPETRRRITDIFSREEMRYLTARSDWRGAWLILSTWLVIAAAFALMAWAVQQPLWLAVPLVTVGVAVLGGRQLALAIITHEATHRTLFKTRWANDGLTDWLCARPIGLDLGKYRAHHFIHHARTGTDEDSDISLIQGLPTTRMSLVRKFARDLAGLTGVKYLIGLTLMNAGVIRWTVASDVERLPRNGRHAGQYLLAFLRNSLPTFITNGILFGVLWMLGMPWLYLAWLGAYLSPYPFFLRVRALAEHAATERTTDMFRNTRTTRAGWLARSFVAPCHVNFHIEHHAMAAVPWFRLPEAHQLLRARQVVPEPPGYWQVMQRVSSRQP</sequence>
<dbReference type="PANTHER" id="PTHR12879:SF8">
    <property type="entry name" value="SPHINGOLIPID DELTA(4)-DESATURASE DES1"/>
    <property type="match status" value="1"/>
</dbReference>
<keyword evidence="1" id="KW-1133">Transmembrane helix</keyword>
<evidence type="ECO:0000256" key="1">
    <source>
        <dbReference type="SAM" id="Phobius"/>
    </source>
</evidence>
<dbReference type="OrthoDB" id="9800167at2"/>
<dbReference type="Proteomes" id="UP000006764">
    <property type="component" value="Chromosome"/>
</dbReference>
<dbReference type="PANTHER" id="PTHR12879">
    <property type="entry name" value="SPHINGOLIPID DELTA 4 DESATURASE/C-4 HYDROXYLASE PROTEIN DES2"/>
    <property type="match status" value="1"/>
</dbReference>
<name>A0A0B4XMG8_9GAMM</name>
<keyword evidence="1" id="KW-0812">Transmembrane</keyword>
<dbReference type="CDD" id="cd03510">
    <property type="entry name" value="Rhizobitoxine-FADS-like"/>
    <property type="match status" value="1"/>
</dbReference>
<evidence type="ECO:0000313" key="4">
    <source>
        <dbReference type="Proteomes" id="UP000006764"/>
    </source>
</evidence>
<dbReference type="GO" id="GO:0042284">
    <property type="term" value="F:sphingolipid delta-4 desaturase activity"/>
    <property type="evidence" value="ECO:0007669"/>
    <property type="project" value="TreeGrafter"/>
</dbReference>
<accession>A0A0B4XMG8</accession>